<dbReference type="Proteomes" id="UP000308197">
    <property type="component" value="Unassembled WGS sequence"/>
</dbReference>
<sequence length="155" mass="16878">MHQTATHLSSQTASPATRQTARLRHHDSSVSCRAMRSPTTTLILILDPRALTCHWILGPDQSTGHSSQLWHVPHTGISGHRGHQQCADRSCRGTASTVHGARSQLRLQYGCGCGCASADVLNCRHVNSRTHRYNRGSVAVHPIVPPTANLEVLEI</sequence>
<evidence type="ECO:0000256" key="1">
    <source>
        <dbReference type="SAM" id="MobiDB-lite"/>
    </source>
</evidence>
<feature type="region of interest" description="Disordered" evidence="1">
    <location>
        <begin position="1"/>
        <end position="32"/>
    </location>
</feature>
<dbReference type="EMBL" id="ML211827">
    <property type="protein sequence ID" value="TFK80184.1"/>
    <property type="molecule type" value="Genomic_DNA"/>
</dbReference>
<gene>
    <name evidence="2" type="ORF">K466DRAFT_391133</name>
</gene>
<proteinExistence type="predicted"/>
<protein>
    <submittedName>
        <fullName evidence="2">Uncharacterized protein</fullName>
    </submittedName>
</protein>
<reference evidence="2 3" key="1">
    <citation type="journal article" date="2019" name="Nat. Ecol. Evol.">
        <title>Megaphylogeny resolves global patterns of mushroom evolution.</title>
        <authorList>
            <person name="Varga T."/>
            <person name="Krizsan K."/>
            <person name="Foldi C."/>
            <person name="Dima B."/>
            <person name="Sanchez-Garcia M."/>
            <person name="Sanchez-Ramirez S."/>
            <person name="Szollosi G.J."/>
            <person name="Szarkandi J.G."/>
            <person name="Papp V."/>
            <person name="Albert L."/>
            <person name="Andreopoulos W."/>
            <person name="Angelini C."/>
            <person name="Antonin V."/>
            <person name="Barry K.W."/>
            <person name="Bougher N.L."/>
            <person name="Buchanan P."/>
            <person name="Buyck B."/>
            <person name="Bense V."/>
            <person name="Catcheside P."/>
            <person name="Chovatia M."/>
            <person name="Cooper J."/>
            <person name="Damon W."/>
            <person name="Desjardin D."/>
            <person name="Finy P."/>
            <person name="Geml J."/>
            <person name="Haridas S."/>
            <person name="Hughes K."/>
            <person name="Justo A."/>
            <person name="Karasinski D."/>
            <person name="Kautmanova I."/>
            <person name="Kiss B."/>
            <person name="Kocsube S."/>
            <person name="Kotiranta H."/>
            <person name="LaButti K.M."/>
            <person name="Lechner B.E."/>
            <person name="Liimatainen K."/>
            <person name="Lipzen A."/>
            <person name="Lukacs Z."/>
            <person name="Mihaltcheva S."/>
            <person name="Morgado L.N."/>
            <person name="Niskanen T."/>
            <person name="Noordeloos M.E."/>
            <person name="Ohm R.A."/>
            <person name="Ortiz-Santana B."/>
            <person name="Ovrebo C."/>
            <person name="Racz N."/>
            <person name="Riley R."/>
            <person name="Savchenko A."/>
            <person name="Shiryaev A."/>
            <person name="Soop K."/>
            <person name="Spirin V."/>
            <person name="Szebenyi C."/>
            <person name="Tomsovsky M."/>
            <person name="Tulloss R.E."/>
            <person name="Uehling J."/>
            <person name="Grigoriev I.V."/>
            <person name="Vagvolgyi C."/>
            <person name="Papp T."/>
            <person name="Martin F.M."/>
            <person name="Miettinen O."/>
            <person name="Hibbett D.S."/>
            <person name="Nagy L.G."/>
        </authorList>
    </citation>
    <scope>NUCLEOTIDE SEQUENCE [LARGE SCALE GENOMIC DNA]</scope>
    <source>
        <strain evidence="2 3">HHB13444</strain>
    </source>
</reference>
<organism evidence="2 3">
    <name type="scientific">Polyporus arcularius HHB13444</name>
    <dbReference type="NCBI Taxonomy" id="1314778"/>
    <lineage>
        <taxon>Eukaryota</taxon>
        <taxon>Fungi</taxon>
        <taxon>Dikarya</taxon>
        <taxon>Basidiomycota</taxon>
        <taxon>Agaricomycotina</taxon>
        <taxon>Agaricomycetes</taxon>
        <taxon>Polyporales</taxon>
        <taxon>Polyporaceae</taxon>
        <taxon>Polyporus</taxon>
    </lineage>
</organism>
<feature type="compositionally biased region" description="Polar residues" evidence="1">
    <location>
        <begin position="1"/>
        <end position="20"/>
    </location>
</feature>
<dbReference type="AlphaFoldDB" id="A0A5C3NRZ9"/>
<evidence type="ECO:0000313" key="2">
    <source>
        <dbReference type="EMBL" id="TFK80184.1"/>
    </source>
</evidence>
<accession>A0A5C3NRZ9</accession>
<keyword evidence="3" id="KW-1185">Reference proteome</keyword>
<name>A0A5C3NRZ9_9APHY</name>
<dbReference type="InParanoid" id="A0A5C3NRZ9"/>
<evidence type="ECO:0000313" key="3">
    <source>
        <dbReference type="Proteomes" id="UP000308197"/>
    </source>
</evidence>